<accession>A0A061SDQ5</accession>
<feature type="compositionally biased region" description="Polar residues" evidence="1">
    <location>
        <begin position="351"/>
        <end position="364"/>
    </location>
</feature>
<feature type="compositionally biased region" description="Gly residues" evidence="1">
    <location>
        <begin position="402"/>
        <end position="414"/>
    </location>
</feature>
<feature type="region of interest" description="Disordered" evidence="1">
    <location>
        <begin position="273"/>
        <end position="648"/>
    </location>
</feature>
<feature type="region of interest" description="Disordered" evidence="1">
    <location>
        <begin position="1289"/>
        <end position="1320"/>
    </location>
</feature>
<proteinExistence type="predicted"/>
<feature type="compositionally biased region" description="Low complexity" evidence="1">
    <location>
        <begin position="1298"/>
        <end position="1320"/>
    </location>
</feature>
<evidence type="ECO:0000256" key="1">
    <source>
        <dbReference type="SAM" id="MobiDB-lite"/>
    </source>
</evidence>
<feature type="region of interest" description="Disordered" evidence="1">
    <location>
        <begin position="1006"/>
        <end position="1026"/>
    </location>
</feature>
<feature type="region of interest" description="Disordered" evidence="1">
    <location>
        <begin position="187"/>
        <end position="261"/>
    </location>
</feature>
<feature type="compositionally biased region" description="Low complexity" evidence="1">
    <location>
        <begin position="1267"/>
        <end position="1276"/>
    </location>
</feature>
<feature type="compositionally biased region" description="Polar residues" evidence="1">
    <location>
        <begin position="552"/>
        <end position="566"/>
    </location>
</feature>
<feature type="compositionally biased region" description="Gly residues" evidence="1">
    <location>
        <begin position="1426"/>
        <end position="1440"/>
    </location>
</feature>
<feature type="region of interest" description="Disordered" evidence="1">
    <location>
        <begin position="1227"/>
        <end position="1276"/>
    </location>
</feature>
<organism evidence="2">
    <name type="scientific">Tetraselmis sp. GSL018</name>
    <dbReference type="NCBI Taxonomy" id="582737"/>
    <lineage>
        <taxon>Eukaryota</taxon>
        <taxon>Viridiplantae</taxon>
        <taxon>Chlorophyta</taxon>
        <taxon>core chlorophytes</taxon>
        <taxon>Chlorodendrophyceae</taxon>
        <taxon>Chlorodendrales</taxon>
        <taxon>Chlorodendraceae</taxon>
        <taxon>Tetraselmis</taxon>
    </lineage>
</organism>
<sequence>MSGSVLGEVPIESSQGVTGGGTQASPPQSASPDTPSTIRRFLTPFKAAGEYLFSKVSLTGTKRRYTEETPEANNRTASCEVNDGLENCTGVDVNEHLAKGPADNNREVGQATPAQGDSAPRGPQGSLLSALKQQRQQTGAGPSVHTENPANKPSNGVAHVDTPLPKTVDGFDTPYSSVLKLLREGPARKRQAVASWSNQQQPMASSGRPPTPSIPRAVSTRTGGHSSFPQRALPVGTGLFSMGATPGSTPMPRGRSRQRSIGRAPVVPLLTAGQAEPPEEPSPHAPASAPRDAPGEGSGAKPSSRPVWTPMRSCTMALAERDGPTSGTAGKRLRETPQSGGRPGTPLVGTGISSLKSYAISQPNYRRRVRPKKDTPLIAGASPITPAGERAVHTPGMQTPGTDGGTQGRGGTWGPEGPSPGSASGPKLSTDTARRILMTLDSLAAKTPTSASGKDRNAPRSSTAGSGAATQPKRVPGSPGSEKRAPPEDRDGGLPDGQADGTTPRFQGFGEPSTAPGDPTEVDQAGAEAARHGARGTISARAHASEPASPGIGSQLQAGETSTDGSRQVDKGGGLGFSFGGQGSDSAGTGVKAGSKPPGLFSFGAKPQPPGGSASADGLTPGSAAAGTPSPEIPQSSPPQGGSCAPAVTAAAPLVSTLKPAIKASDAEGSQGPKQRVSFAIGDTKGPGADSGRSAVAPLTPIAASPDKASIPAPFGNQSPVFSFGSSREAPEERAVKAVTSGRVPLGDAPPVFDFRGPSLASQASVSGEVRLPSAEEQMEATRRLKEAAAVPLPDDDDVDEDGSPDGKEKPEDTPAEEGASEGPAAEPARSGSPSFAPASAVEQQQSPPAASEATGGSEAAAEAGGSPQASPSPPAASAGGGWGAAFLAANAAAVKAAATAVQDEIARQSTHTKSAEATFSFGAPPSSAAAAGAKDAASAPASSGWGTAFLQANKASQSVATAAAAKEIEKASAGVPSATAACQTLSPPSAGLGSSAASPLLGAAAVQTPPASSRDGQPDGAARTATTTAPVSFAFGALPPQSAAKAETAGFSFSTPSAAPSALGSGAPVKFNFGAAASGAASSPGFSFGAAGSTLSAPPTSAAPAFSFGAAASSSGANGTAAAAPFSFGAAASSSSAPGISSAPAFSFGTAASSPSVSAATPAPAFSFGAAPTPTAAPSPSFGAPAVGSASAPSFANPASSAAAPFGGSAAAPAFGSSSFLVAGPSGSASPAPGSRKPLGAGPPAAPAFSFGASPQPASDTSSMDAAPSSTPAPFSFGAPAASAPSFGGTQSVFGTPSPSGFGGAAAPSPSAFGSAPPSGFGAASAPSFSFGSAASGAAAPFGGAGAGSAPAFAFGAAPGGPSQSPFMGAGGSAASAGFGAQQQPPLPFGGSAQGFSFGAGGAASAPSLGVGAPPFQAQPPQPSFGGGGGGGFAFGGGASSAPAFGGASTAGGGAPGFTMGGTGGDQQQQQQQQRRTLRVRRSNRRAGR</sequence>
<feature type="compositionally biased region" description="Basic residues" evidence="1">
    <location>
        <begin position="1477"/>
        <end position="1490"/>
    </location>
</feature>
<feature type="compositionally biased region" description="Acidic residues" evidence="1">
    <location>
        <begin position="794"/>
        <end position="804"/>
    </location>
</feature>
<feature type="compositionally biased region" description="Polar residues" evidence="1">
    <location>
        <begin position="194"/>
        <end position="204"/>
    </location>
</feature>
<feature type="compositionally biased region" description="Low complexity" evidence="1">
    <location>
        <begin position="629"/>
        <end position="647"/>
    </location>
</feature>
<feature type="compositionally biased region" description="Low complexity" evidence="1">
    <location>
        <begin position="923"/>
        <end position="944"/>
    </location>
</feature>
<feature type="compositionally biased region" description="Basic and acidic residues" evidence="1">
    <location>
        <begin position="481"/>
        <end position="493"/>
    </location>
</feature>
<dbReference type="EMBL" id="GBEZ01004038">
    <property type="protein sequence ID" value="JAC81144.1"/>
    <property type="molecule type" value="Transcribed_RNA"/>
</dbReference>
<feature type="compositionally biased region" description="Polar residues" evidence="1">
    <location>
        <begin position="23"/>
        <end position="37"/>
    </location>
</feature>
<name>A0A061SDQ5_9CHLO</name>
<feature type="region of interest" description="Disordered" evidence="1">
    <location>
        <begin position="1367"/>
        <end position="1395"/>
    </location>
</feature>
<feature type="region of interest" description="Disordered" evidence="1">
    <location>
        <begin position="898"/>
        <end position="944"/>
    </location>
</feature>
<feature type="compositionally biased region" description="Low complexity" evidence="1">
    <location>
        <begin position="415"/>
        <end position="429"/>
    </location>
</feature>
<feature type="region of interest" description="Disordered" evidence="1">
    <location>
        <begin position="1"/>
        <end position="37"/>
    </location>
</feature>
<feature type="compositionally biased region" description="Low complexity" evidence="1">
    <location>
        <begin position="849"/>
        <end position="870"/>
    </location>
</feature>
<protein>
    <submittedName>
        <fullName evidence="2">Uncharacterized protein</fullName>
    </submittedName>
</protein>
<feature type="compositionally biased region" description="Low complexity" evidence="1">
    <location>
        <begin position="1227"/>
        <end position="1260"/>
    </location>
</feature>
<feature type="region of interest" description="Disordered" evidence="1">
    <location>
        <begin position="58"/>
        <end position="171"/>
    </location>
</feature>
<feature type="region of interest" description="Disordered" evidence="1">
    <location>
        <begin position="663"/>
        <end position="696"/>
    </location>
</feature>
<feature type="compositionally biased region" description="Polar residues" evidence="1">
    <location>
        <begin position="219"/>
        <end position="229"/>
    </location>
</feature>
<feature type="compositionally biased region" description="Polar residues" evidence="1">
    <location>
        <begin position="131"/>
        <end position="154"/>
    </location>
</feature>
<feature type="compositionally biased region" description="Gly residues" evidence="1">
    <location>
        <begin position="1450"/>
        <end position="1466"/>
    </location>
</feature>
<gene>
    <name evidence="2" type="ORF">TSPGSL018_8589</name>
</gene>
<feature type="compositionally biased region" description="Polar residues" evidence="1">
    <location>
        <begin position="908"/>
        <end position="918"/>
    </location>
</feature>
<feature type="compositionally biased region" description="Polar residues" evidence="1">
    <location>
        <begin position="459"/>
        <end position="469"/>
    </location>
</feature>
<feature type="compositionally biased region" description="Low complexity" evidence="1">
    <location>
        <begin position="1467"/>
        <end position="1476"/>
    </location>
</feature>
<evidence type="ECO:0000313" key="2">
    <source>
        <dbReference type="EMBL" id="JAC81144.1"/>
    </source>
</evidence>
<feature type="compositionally biased region" description="Gly residues" evidence="1">
    <location>
        <begin position="571"/>
        <end position="583"/>
    </location>
</feature>
<reference evidence="2" key="1">
    <citation type="submission" date="2014-05" db="EMBL/GenBank/DDBJ databases">
        <title>The transcriptome of the halophilic microalga Tetraselmis sp. GSL018 isolated from the Great Salt Lake, Utah.</title>
        <authorList>
            <person name="Jinkerson R.E."/>
            <person name="D'Adamo S."/>
            <person name="Posewitz M.C."/>
        </authorList>
    </citation>
    <scope>NUCLEOTIDE SEQUENCE</scope>
    <source>
        <strain evidence="2">GSL018</strain>
    </source>
</reference>
<feature type="region of interest" description="Disordered" evidence="1">
    <location>
        <begin position="1411"/>
        <end position="1490"/>
    </location>
</feature>
<feature type="region of interest" description="Disordered" evidence="1">
    <location>
        <begin position="722"/>
        <end position="882"/>
    </location>
</feature>